<dbReference type="AlphaFoldDB" id="A0A0C3S9V7"/>
<sequence length="654" mass="70667">MAKGFISLLGNKSSNDPSSTSDDQPAPSSSSRMSTSSRFPSLRRLETKDKESPASSSRPTSMQSRMTSTTSNSNDFPAWLQPPASSNHPTNSLIHLKFSGPSFLDVVAKDAHSKEPLYVIETVNDVTILYRLDHRTKQAVRAAGIQWPHNLSKGKTTGRTVQMGNSRWRDAEEFLKFGTLANFANRRFNIPHWPHPLKWKLVPGNSYYCTTQDIKGPIAVLDAAVLSAPPRLRIYNNMTKDGDRPQQNIKGVPILLLDYLITTSLLLVTEVQEWLDRPQTVDGRVRIPGSSAPAVQKWLAIIHGEPAPTSPASPTLTAVSSQWDERSYRHSGGAASIADSSYSDPVTPSTPATSTGSYFAPRDEDIPPVPPLPETVRLSLTRRSELPSSNYPSSDCLPAEAQLDNRPSTSSSSTRVPSALSSKAQSLRGPRGSRPLPTPPSAPSSSLSAPRPWPSAELRTPSPSTPGFDRPASPASSSSSTSNSRRSLGARSSVGRTLAVTNMPLHPPPGAALPLPPKLAQEFNGRPGVSPYGNGESSAVASMSVLQMSNPDPLPPDEEERIRQATASMQAMNLSPPARSPPPLPSSPPPPLAYAPNIANHQDLDPNEHMRDAGMVSMTDAARRQSYAETIYEMPPPAYDAIDFTLPQLHVPRR</sequence>
<dbReference type="EMBL" id="KN840516">
    <property type="protein sequence ID" value="KIP06515.1"/>
    <property type="molecule type" value="Genomic_DNA"/>
</dbReference>
<reference evidence="2 3" key="1">
    <citation type="journal article" date="2014" name="PLoS Genet.">
        <title>Analysis of the Phlebiopsis gigantea genome, transcriptome and secretome provides insight into its pioneer colonization strategies of wood.</title>
        <authorList>
            <person name="Hori C."/>
            <person name="Ishida T."/>
            <person name="Igarashi K."/>
            <person name="Samejima M."/>
            <person name="Suzuki H."/>
            <person name="Master E."/>
            <person name="Ferreira P."/>
            <person name="Ruiz-Duenas F.J."/>
            <person name="Held B."/>
            <person name="Canessa P."/>
            <person name="Larrondo L.F."/>
            <person name="Schmoll M."/>
            <person name="Druzhinina I.S."/>
            <person name="Kubicek C.P."/>
            <person name="Gaskell J.A."/>
            <person name="Kersten P."/>
            <person name="St John F."/>
            <person name="Glasner J."/>
            <person name="Sabat G."/>
            <person name="Splinter BonDurant S."/>
            <person name="Syed K."/>
            <person name="Yadav J."/>
            <person name="Mgbeahuruike A.C."/>
            <person name="Kovalchuk A."/>
            <person name="Asiegbu F.O."/>
            <person name="Lackner G."/>
            <person name="Hoffmeister D."/>
            <person name="Rencoret J."/>
            <person name="Gutierrez A."/>
            <person name="Sun H."/>
            <person name="Lindquist E."/>
            <person name="Barry K."/>
            <person name="Riley R."/>
            <person name="Grigoriev I.V."/>
            <person name="Henrissat B."/>
            <person name="Kues U."/>
            <person name="Berka R.M."/>
            <person name="Martinez A.T."/>
            <person name="Covert S.F."/>
            <person name="Blanchette R.A."/>
            <person name="Cullen D."/>
        </authorList>
    </citation>
    <scope>NUCLEOTIDE SEQUENCE [LARGE SCALE GENOMIC DNA]</scope>
    <source>
        <strain evidence="2 3">11061_1 CR5-6</strain>
    </source>
</reference>
<feature type="compositionally biased region" description="Polar residues" evidence="1">
    <location>
        <begin position="338"/>
        <end position="357"/>
    </location>
</feature>
<feature type="compositionally biased region" description="Pro residues" evidence="1">
    <location>
        <begin position="578"/>
        <end position="593"/>
    </location>
</feature>
<gene>
    <name evidence="2" type="ORF">PHLGIDRAFT_128232</name>
</gene>
<feature type="region of interest" description="Disordered" evidence="1">
    <location>
        <begin position="571"/>
        <end position="608"/>
    </location>
</feature>
<feature type="region of interest" description="Disordered" evidence="1">
    <location>
        <begin position="330"/>
        <end position="542"/>
    </location>
</feature>
<feature type="compositionally biased region" description="Polar residues" evidence="1">
    <location>
        <begin position="10"/>
        <end position="23"/>
    </location>
</feature>
<feature type="compositionally biased region" description="Low complexity" evidence="1">
    <location>
        <begin position="406"/>
        <end position="422"/>
    </location>
</feature>
<organism evidence="2 3">
    <name type="scientific">Phlebiopsis gigantea (strain 11061_1 CR5-6)</name>
    <name type="common">White-rot fungus</name>
    <name type="synonym">Peniophora gigantea</name>
    <dbReference type="NCBI Taxonomy" id="745531"/>
    <lineage>
        <taxon>Eukaryota</taxon>
        <taxon>Fungi</taxon>
        <taxon>Dikarya</taxon>
        <taxon>Basidiomycota</taxon>
        <taxon>Agaricomycotina</taxon>
        <taxon>Agaricomycetes</taxon>
        <taxon>Polyporales</taxon>
        <taxon>Phanerochaetaceae</taxon>
        <taxon>Phlebiopsis</taxon>
    </lineage>
</organism>
<dbReference type="HOGENOM" id="CLU_380832_0_0_1"/>
<keyword evidence="3" id="KW-1185">Reference proteome</keyword>
<evidence type="ECO:0000313" key="3">
    <source>
        <dbReference type="Proteomes" id="UP000053257"/>
    </source>
</evidence>
<dbReference type="OrthoDB" id="3270497at2759"/>
<dbReference type="Proteomes" id="UP000053257">
    <property type="component" value="Unassembled WGS sequence"/>
</dbReference>
<name>A0A0C3S9V7_PHLG1</name>
<feature type="compositionally biased region" description="Low complexity" evidence="1">
    <location>
        <begin position="53"/>
        <end position="74"/>
    </location>
</feature>
<evidence type="ECO:0000313" key="2">
    <source>
        <dbReference type="EMBL" id="KIP06515.1"/>
    </source>
</evidence>
<feature type="region of interest" description="Disordered" evidence="1">
    <location>
        <begin position="1"/>
        <end position="87"/>
    </location>
</feature>
<proteinExistence type="predicted"/>
<feature type="compositionally biased region" description="Pro residues" evidence="1">
    <location>
        <begin position="505"/>
        <end position="517"/>
    </location>
</feature>
<feature type="compositionally biased region" description="Low complexity" evidence="1">
    <location>
        <begin position="27"/>
        <end position="40"/>
    </location>
</feature>
<accession>A0A0C3S9V7</accession>
<evidence type="ECO:0000256" key="1">
    <source>
        <dbReference type="SAM" id="MobiDB-lite"/>
    </source>
</evidence>
<feature type="compositionally biased region" description="Basic and acidic residues" evidence="1">
    <location>
        <begin position="43"/>
        <end position="52"/>
    </location>
</feature>
<feature type="compositionally biased region" description="Low complexity" evidence="1">
    <location>
        <begin position="470"/>
        <end position="487"/>
    </location>
</feature>
<protein>
    <submittedName>
        <fullName evidence="2">Uncharacterized protein</fullName>
    </submittedName>
</protein>